<dbReference type="GO" id="GO:0000398">
    <property type="term" value="P:mRNA splicing, via spliceosome"/>
    <property type="evidence" value="ECO:0007669"/>
    <property type="project" value="InterPro"/>
</dbReference>
<evidence type="ECO:0000313" key="1">
    <source>
        <dbReference type="EMBL" id="KAK1415317.1"/>
    </source>
</evidence>
<reference evidence="1" key="1">
    <citation type="journal article" date="2023" name="bioRxiv">
        <title>Improved chromosome-level genome assembly for marigold (Tagetes erecta).</title>
        <authorList>
            <person name="Jiang F."/>
            <person name="Yuan L."/>
            <person name="Wang S."/>
            <person name="Wang H."/>
            <person name="Xu D."/>
            <person name="Wang A."/>
            <person name="Fan W."/>
        </authorList>
    </citation>
    <scope>NUCLEOTIDE SEQUENCE</scope>
    <source>
        <strain evidence="1">WSJ</strain>
        <tissue evidence="1">Leaf</tissue>
    </source>
</reference>
<dbReference type="Pfam" id="PF04502">
    <property type="entry name" value="Saf4_Yju2"/>
    <property type="match status" value="1"/>
</dbReference>
<dbReference type="Proteomes" id="UP001229421">
    <property type="component" value="Unassembled WGS sequence"/>
</dbReference>
<gene>
    <name evidence="1" type="ORF">QVD17_31096</name>
</gene>
<evidence type="ECO:0008006" key="3">
    <source>
        <dbReference type="Google" id="ProtNLM"/>
    </source>
</evidence>
<name>A0AAD8K6V3_TARER</name>
<dbReference type="PANTHER" id="PTHR12111">
    <property type="entry name" value="SPLICING FACTOR YJU2"/>
    <property type="match status" value="1"/>
</dbReference>
<comment type="caution">
    <text evidence="1">The sequence shown here is derived from an EMBL/GenBank/DDBJ whole genome shotgun (WGS) entry which is preliminary data.</text>
</comment>
<accession>A0AAD8K6V3</accession>
<evidence type="ECO:0000313" key="2">
    <source>
        <dbReference type="Proteomes" id="UP001229421"/>
    </source>
</evidence>
<dbReference type="EMBL" id="JAUHHV010000008">
    <property type="protein sequence ID" value="KAK1415317.1"/>
    <property type="molecule type" value="Genomic_DNA"/>
</dbReference>
<proteinExistence type="predicted"/>
<dbReference type="PANTHER" id="PTHR12111:SF4">
    <property type="entry name" value="SPLICING FACTOR YJU2"/>
    <property type="match status" value="1"/>
</dbReference>
<keyword evidence="2" id="KW-1185">Reference proteome</keyword>
<dbReference type="InterPro" id="IPR007590">
    <property type="entry name" value="Saf4/Yju2"/>
</dbReference>
<dbReference type="GO" id="GO:0071006">
    <property type="term" value="C:U2-type catalytic step 1 spliceosome"/>
    <property type="evidence" value="ECO:0007669"/>
    <property type="project" value="TreeGrafter"/>
</dbReference>
<protein>
    <recommendedName>
        <fullName evidence="3">Splicing factor YJU2</fullName>
    </recommendedName>
</protein>
<organism evidence="1 2">
    <name type="scientific">Tagetes erecta</name>
    <name type="common">African marigold</name>
    <dbReference type="NCBI Taxonomy" id="13708"/>
    <lineage>
        <taxon>Eukaryota</taxon>
        <taxon>Viridiplantae</taxon>
        <taxon>Streptophyta</taxon>
        <taxon>Embryophyta</taxon>
        <taxon>Tracheophyta</taxon>
        <taxon>Spermatophyta</taxon>
        <taxon>Magnoliopsida</taxon>
        <taxon>eudicotyledons</taxon>
        <taxon>Gunneridae</taxon>
        <taxon>Pentapetalae</taxon>
        <taxon>asterids</taxon>
        <taxon>campanulids</taxon>
        <taxon>Asterales</taxon>
        <taxon>Asteraceae</taxon>
        <taxon>Asteroideae</taxon>
        <taxon>Heliantheae alliance</taxon>
        <taxon>Tageteae</taxon>
        <taxon>Tagetes</taxon>
    </lineage>
</organism>
<sequence length="199" mass="22804">MLPMRIKCMNCGTYLHEGTKFNSRKEQVTGENYKLIKIFRFYFKCTVCSSEITVKTDPENSDYVVESGAVRCREVCLRADDDDVKELKSFEFEDQALGELKCLKSRRSNVSTDVLLECLKRSAGSVEQQKVEEEDEALVKAVFGRSEGCLVRRVDDSLLRKRRKLIADDRKPEDSSVLKSSKVQFVVVSKIKLCEYDSD</sequence>
<dbReference type="AlphaFoldDB" id="A0AAD8K6V3"/>